<evidence type="ECO:0000313" key="4">
    <source>
        <dbReference type="EMBL" id="KAK5948663.1"/>
    </source>
</evidence>
<organism evidence="4 5">
    <name type="scientific">Knufia fluminis</name>
    <dbReference type="NCBI Taxonomy" id="191047"/>
    <lineage>
        <taxon>Eukaryota</taxon>
        <taxon>Fungi</taxon>
        <taxon>Dikarya</taxon>
        <taxon>Ascomycota</taxon>
        <taxon>Pezizomycotina</taxon>
        <taxon>Eurotiomycetes</taxon>
        <taxon>Chaetothyriomycetidae</taxon>
        <taxon>Chaetothyriales</taxon>
        <taxon>Trichomeriaceae</taxon>
        <taxon>Knufia</taxon>
    </lineage>
</organism>
<dbReference type="EMBL" id="JAKLMC020000044">
    <property type="protein sequence ID" value="KAK5948663.1"/>
    <property type="molecule type" value="Genomic_DNA"/>
</dbReference>
<keyword evidence="5" id="KW-1185">Reference proteome</keyword>
<gene>
    <name evidence="4" type="ORF">OHC33_010266</name>
</gene>
<protein>
    <recommendedName>
        <fullName evidence="3">NmrA-like domain-containing protein</fullName>
    </recommendedName>
</protein>
<accession>A0AAN8E942</accession>
<keyword evidence="2" id="KW-0521">NADP</keyword>
<dbReference type="Pfam" id="PF05368">
    <property type="entry name" value="NmrA"/>
    <property type="match status" value="1"/>
</dbReference>
<evidence type="ECO:0000259" key="3">
    <source>
        <dbReference type="Pfam" id="PF05368"/>
    </source>
</evidence>
<comment type="caution">
    <text evidence="4">The sequence shown here is derived from an EMBL/GenBank/DDBJ whole genome shotgun (WGS) entry which is preliminary data.</text>
</comment>
<dbReference type="Proteomes" id="UP001316803">
    <property type="component" value="Unassembled WGS sequence"/>
</dbReference>
<dbReference type="PANTHER" id="PTHR42748">
    <property type="entry name" value="NITROGEN METABOLITE REPRESSION PROTEIN NMRA FAMILY MEMBER"/>
    <property type="match status" value="1"/>
</dbReference>
<evidence type="ECO:0000256" key="2">
    <source>
        <dbReference type="ARBA" id="ARBA00022857"/>
    </source>
</evidence>
<dbReference type="Gene3D" id="3.40.50.720">
    <property type="entry name" value="NAD(P)-binding Rossmann-like Domain"/>
    <property type="match status" value="1"/>
</dbReference>
<dbReference type="GO" id="GO:0005634">
    <property type="term" value="C:nucleus"/>
    <property type="evidence" value="ECO:0007669"/>
    <property type="project" value="TreeGrafter"/>
</dbReference>
<dbReference type="InterPro" id="IPR036291">
    <property type="entry name" value="NAD(P)-bd_dom_sf"/>
</dbReference>
<dbReference type="SUPFAM" id="SSF51735">
    <property type="entry name" value="NAD(P)-binding Rossmann-fold domains"/>
    <property type="match status" value="1"/>
</dbReference>
<name>A0AAN8E942_9EURO</name>
<dbReference type="AlphaFoldDB" id="A0AAN8E942"/>
<comment type="similarity">
    <text evidence="1">Belongs to the NmrA-type oxidoreductase family.</text>
</comment>
<evidence type="ECO:0000256" key="1">
    <source>
        <dbReference type="ARBA" id="ARBA00006328"/>
    </source>
</evidence>
<reference evidence="4 5" key="1">
    <citation type="submission" date="2022-12" db="EMBL/GenBank/DDBJ databases">
        <title>Genomic features and morphological characterization of a novel Knufia sp. strain isolated from spacecraft assembly facility.</title>
        <authorList>
            <person name="Teixeira M."/>
            <person name="Chander A.M."/>
            <person name="Stajich J.E."/>
            <person name="Venkateswaran K."/>
        </authorList>
    </citation>
    <scope>NUCLEOTIDE SEQUENCE [LARGE SCALE GENOMIC DNA]</scope>
    <source>
        <strain evidence="4 5">FJI-L2-BK-P2</strain>
    </source>
</reference>
<dbReference type="Gene3D" id="3.90.25.10">
    <property type="entry name" value="UDP-galactose 4-epimerase, domain 1"/>
    <property type="match status" value="1"/>
</dbReference>
<dbReference type="InterPro" id="IPR051164">
    <property type="entry name" value="NmrA-like_oxidored"/>
</dbReference>
<sequence length="299" mass="33358">MSALRRILVTGATGKQGGALIKALTSFSPNPFELVALTRNIDSPSAQRLSQQPNVRLLRGDLDDMSSIFRKAESPFYGVFSVQTPLDHKKEEAQGKALAEAAAKNGVKHFIYTSADRGGPERSDKDATPIPHFISKFNIEQRLKAVAAETKGEMRWSIIRPVAFMENLTPDFFGKVFGTAWQLNGRKMQIVSTESIGILAAEAFLHPEQFASKSISLATDSLSFDEANAIFKRKFGRDLPVTQNVVGRLVLLAAWKQLGIMFKWIREEGFGADPGEFMHRYPGMQNFEQWLEQSSKFTR</sequence>
<dbReference type="InterPro" id="IPR008030">
    <property type="entry name" value="NmrA-like"/>
</dbReference>
<dbReference type="PANTHER" id="PTHR42748:SF7">
    <property type="entry name" value="NMRA LIKE REDOX SENSOR 1-RELATED"/>
    <property type="match status" value="1"/>
</dbReference>
<evidence type="ECO:0000313" key="5">
    <source>
        <dbReference type="Proteomes" id="UP001316803"/>
    </source>
</evidence>
<feature type="domain" description="NmrA-like" evidence="3">
    <location>
        <begin position="6"/>
        <end position="243"/>
    </location>
</feature>
<proteinExistence type="inferred from homology"/>